<dbReference type="CDD" id="cd04213">
    <property type="entry name" value="CuRO_CcO_Caa3_II"/>
    <property type="match status" value="1"/>
</dbReference>
<evidence type="ECO:0000256" key="4">
    <source>
        <dbReference type="ARBA" id="ARBA00022617"/>
    </source>
</evidence>
<dbReference type="EMBL" id="JAELXT010000019">
    <property type="protein sequence ID" value="MBJ6127005.1"/>
    <property type="molecule type" value="Genomic_DNA"/>
</dbReference>
<dbReference type="NCBIfam" id="TIGR02866">
    <property type="entry name" value="CoxB"/>
    <property type="match status" value="1"/>
</dbReference>
<feature type="transmembrane region" description="Helical" evidence="17">
    <location>
        <begin position="58"/>
        <end position="82"/>
    </location>
</feature>
<evidence type="ECO:0000256" key="17">
    <source>
        <dbReference type="SAM" id="Phobius"/>
    </source>
</evidence>
<keyword evidence="11" id="KW-0186">Copper</keyword>
<keyword evidence="4 16" id="KW-0349">Heme</keyword>
<keyword evidence="8" id="KW-0249">Electron transport</keyword>
<dbReference type="InterPro" id="IPR008972">
    <property type="entry name" value="Cupredoxin"/>
</dbReference>
<dbReference type="PROSITE" id="PS51007">
    <property type="entry name" value="CYTC"/>
    <property type="match status" value="1"/>
</dbReference>
<keyword evidence="18" id="KW-0732">Signal</keyword>
<comment type="catalytic activity">
    <reaction evidence="15">
        <text>4 Fe(II)-[cytochrome c] + O2 + 8 H(+)(in) = 4 Fe(III)-[cytochrome c] + 2 H2O + 4 H(+)(out)</text>
        <dbReference type="Rhea" id="RHEA:11436"/>
        <dbReference type="Rhea" id="RHEA-COMP:10350"/>
        <dbReference type="Rhea" id="RHEA-COMP:14399"/>
        <dbReference type="ChEBI" id="CHEBI:15377"/>
        <dbReference type="ChEBI" id="CHEBI:15378"/>
        <dbReference type="ChEBI" id="CHEBI:15379"/>
        <dbReference type="ChEBI" id="CHEBI:29033"/>
        <dbReference type="ChEBI" id="CHEBI:29034"/>
        <dbReference type="EC" id="7.1.1.9"/>
    </reaction>
</comment>
<feature type="transmembrane region" description="Helical" evidence="17">
    <location>
        <begin position="94"/>
        <end position="116"/>
    </location>
</feature>
<evidence type="ECO:0000256" key="8">
    <source>
        <dbReference type="ARBA" id="ARBA00022982"/>
    </source>
</evidence>
<keyword evidence="12 17" id="KW-0472">Membrane</keyword>
<keyword evidence="10 16" id="KW-0408">Iron</keyword>
<proteinExistence type="inferred from homology"/>
<dbReference type="InterPro" id="IPR034236">
    <property type="entry name" value="CuRO_CcO_Caa3_II"/>
</dbReference>
<dbReference type="Proteomes" id="UP000620670">
    <property type="component" value="Unassembled WGS sequence"/>
</dbReference>
<protein>
    <recommendedName>
        <fullName evidence="14">Cytochrome aa3 subunit 2</fullName>
    </recommendedName>
</protein>
<dbReference type="Gene3D" id="2.60.40.420">
    <property type="entry name" value="Cupredoxins - blue copper proteins"/>
    <property type="match status" value="1"/>
</dbReference>
<dbReference type="InterPro" id="IPR009056">
    <property type="entry name" value="Cyt_c-like_dom"/>
</dbReference>
<dbReference type="SUPFAM" id="SSF49503">
    <property type="entry name" value="Cupredoxins"/>
    <property type="match status" value="1"/>
</dbReference>
<comment type="caution">
    <text evidence="21">The sequence shown here is derived from an EMBL/GenBank/DDBJ whole genome shotgun (WGS) entry which is preliminary data.</text>
</comment>
<evidence type="ECO:0000256" key="6">
    <source>
        <dbReference type="ARBA" id="ARBA00022692"/>
    </source>
</evidence>
<dbReference type="RefSeq" id="WP_199050235.1">
    <property type="nucleotide sequence ID" value="NZ_JAELXT010000019.1"/>
</dbReference>
<evidence type="ECO:0000256" key="12">
    <source>
        <dbReference type="ARBA" id="ARBA00023136"/>
    </source>
</evidence>
<dbReference type="Pfam" id="PF00116">
    <property type="entry name" value="COX2"/>
    <property type="match status" value="1"/>
</dbReference>
<dbReference type="PROSITE" id="PS00078">
    <property type="entry name" value="COX2"/>
    <property type="match status" value="1"/>
</dbReference>
<evidence type="ECO:0000256" key="1">
    <source>
        <dbReference type="ARBA" id="ARBA00004141"/>
    </source>
</evidence>
<feature type="domain" description="Cytochrome c" evidence="20">
    <location>
        <begin position="253"/>
        <end position="345"/>
    </location>
</feature>
<evidence type="ECO:0000256" key="7">
    <source>
        <dbReference type="ARBA" id="ARBA00022723"/>
    </source>
</evidence>
<keyword evidence="7 16" id="KW-0479">Metal-binding</keyword>
<feature type="domain" description="Cytochrome oxidase subunit II copper A binding" evidence="19">
    <location>
        <begin position="126"/>
        <end position="242"/>
    </location>
</feature>
<evidence type="ECO:0000256" key="5">
    <source>
        <dbReference type="ARBA" id="ARBA00022660"/>
    </source>
</evidence>
<dbReference type="InterPro" id="IPR014222">
    <property type="entry name" value="Cyt_c_oxidase_su2"/>
</dbReference>
<name>A0ABS0Y4N6_9HYPH</name>
<evidence type="ECO:0000259" key="19">
    <source>
        <dbReference type="PROSITE" id="PS50857"/>
    </source>
</evidence>
<evidence type="ECO:0000256" key="9">
    <source>
        <dbReference type="ARBA" id="ARBA00022989"/>
    </source>
</evidence>
<evidence type="ECO:0000313" key="22">
    <source>
        <dbReference type="Proteomes" id="UP000620670"/>
    </source>
</evidence>
<gene>
    <name evidence="21" type="primary">coxB</name>
    <name evidence="21" type="ORF">JAO75_16505</name>
</gene>
<dbReference type="PANTHER" id="PTHR22888">
    <property type="entry name" value="CYTOCHROME C OXIDASE, SUBUNIT II"/>
    <property type="match status" value="1"/>
</dbReference>
<evidence type="ECO:0000259" key="20">
    <source>
        <dbReference type="PROSITE" id="PS51007"/>
    </source>
</evidence>
<keyword evidence="6 17" id="KW-0812">Transmembrane</keyword>
<dbReference type="PANTHER" id="PTHR22888:SF9">
    <property type="entry name" value="CYTOCHROME C OXIDASE SUBUNIT 2"/>
    <property type="match status" value="1"/>
</dbReference>
<dbReference type="InterPro" id="IPR045187">
    <property type="entry name" value="CcO_II"/>
</dbReference>
<comment type="similarity">
    <text evidence="2">Belongs to the cytochrome c oxidase subunit 2 family.</text>
</comment>
<dbReference type="Pfam" id="PF00034">
    <property type="entry name" value="Cytochrom_C"/>
    <property type="match status" value="1"/>
</dbReference>
<feature type="signal peptide" evidence="18">
    <location>
        <begin position="1"/>
        <end position="26"/>
    </location>
</feature>
<dbReference type="InterPro" id="IPR002429">
    <property type="entry name" value="CcO_II-like_C"/>
</dbReference>
<evidence type="ECO:0000256" key="15">
    <source>
        <dbReference type="ARBA" id="ARBA00047816"/>
    </source>
</evidence>
<keyword evidence="22" id="KW-1185">Reference proteome</keyword>
<evidence type="ECO:0000256" key="10">
    <source>
        <dbReference type="ARBA" id="ARBA00023004"/>
    </source>
</evidence>
<feature type="chain" id="PRO_5045642656" description="Cytochrome aa3 subunit 2" evidence="18">
    <location>
        <begin position="27"/>
        <end position="345"/>
    </location>
</feature>
<accession>A0ABS0Y4N6</accession>
<keyword evidence="5" id="KW-0679">Respiratory chain</keyword>
<comment type="function">
    <text evidence="13">Subunits I and II form the functional core of the enzyme complex. Electrons originating in cytochrome c are transferred via heme a and Cu(A) to the binuclear center formed by heme a3 and Cu(B).</text>
</comment>
<evidence type="ECO:0000256" key="14">
    <source>
        <dbReference type="ARBA" id="ARBA00031399"/>
    </source>
</evidence>
<evidence type="ECO:0000313" key="21">
    <source>
        <dbReference type="EMBL" id="MBJ6127005.1"/>
    </source>
</evidence>
<dbReference type="InterPro" id="IPR036909">
    <property type="entry name" value="Cyt_c-like_dom_sf"/>
</dbReference>
<sequence length="345" mass="38051">MRRHRYQVAFLSCLLAAIASVTEASAQSFGLVDRALMWIQSTMVTYGPHAGIIKTLSWVMFAGALLIFLLVMVLATFAIFAPERMRGWMTGRKFIISLGIVFPIVTLTALLVWGLFISRGLVTVGSPALRIEVIGERWWWRVHYVDAEGRIRLVSANEIRIPTGRPIEFVLKTQDVIHSFWVPSLAGKLDMIPGRVNVTRFSAERPGIYRGQCAEYCGEQHALMAFYVVALPQDEFETWYAREATPPAEPVIPLLVRGKALFLENGCGACHTIRGTPAEGVIGPDLTHVGGRLSIAAGTYPNNVGTLAGWISSAQHLKPDNLMPSFGNLQGEELRAIAAYLESLK</sequence>
<evidence type="ECO:0000256" key="18">
    <source>
        <dbReference type="SAM" id="SignalP"/>
    </source>
</evidence>
<dbReference type="InterPro" id="IPR001505">
    <property type="entry name" value="Copper_CuA"/>
</dbReference>
<comment type="subcellular location">
    <subcellularLocation>
        <location evidence="1">Membrane</location>
        <topology evidence="1">Multi-pass membrane protein</topology>
    </subcellularLocation>
</comment>
<dbReference type="SUPFAM" id="SSF46626">
    <property type="entry name" value="Cytochrome c"/>
    <property type="match status" value="1"/>
</dbReference>
<evidence type="ECO:0000256" key="13">
    <source>
        <dbReference type="ARBA" id="ARBA00024688"/>
    </source>
</evidence>
<dbReference type="PROSITE" id="PS50857">
    <property type="entry name" value="COX2_CUA"/>
    <property type="match status" value="1"/>
</dbReference>
<evidence type="ECO:0000256" key="2">
    <source>
        <dbReference type="ARBA" id="ARBA00007866"/>
    </source>
</evidence>
<evidence type="ECO:0000256" key="3">
    <source>
        <dbReference type="ARBA" id="ARBA00022448"/>
    </source>
</evidence>
<reference evidence="22" key="1">
    <citation type="submission" date="2020-12" db="EMBL/GenBank/DDBJ databases">
        <title>Hymenobacter sp.</title>
        <authorList>
            <person name="Kim M.K."/>
        </authorList>
    </citation>
    <scope>NUCLEOTIDE SEQUENCE [LARGE SCALE GENOMIC DNA]</scope>
    <source>
        <strain evidence="22">BT325</strain>
    </source>
</reference>
<keyword evidence="3" id="KW-0813">Transport</keyword>
<evidence type="ECO:0000256" key="11">
    <source>
        <dbReference type="ARBA" id="ARBA00023008"/>
    </source>
</evidence>
<keyword evidence="9 17" id="KW-1133">Transmembrane helix</keyword>
<organism evidence="21 22">
    <name type="scientific">Microvirga splendida</name>
    <dbReference type="NCBI Taxonomy" id="2795727"/>
    <lineage>
        <taxon>Bacteria</taxon>
        <taxon>Pseudomonadati</taxon>
        <taxon>Pseudomonadota</taxon>
        <taxon>Alphaproteobacteria</taxon>
        <taxon>Hyphomicrobiales</taxon>
        <taxon>Methylobacteriaceae</taxon>
        <taxon>Microvirga</taxon>
    </lineage>
</organism>
<evidence type="ECO:0000256" key="16">
    <source>
        <dbReference type="PROSITE-ProRule" id="PRU00433"/>
    </source>
</evidence>